<reference evidence="3 4" key="1">
    <citation type="submission" date="2019-10" db="EMBL/GenBank/DDBJ databases">
        <title>Gracilibacillus salitolerans sp. nov., a moderate halophile isolated from a saline soil in northwest China.</title>
        <authorList>
            <person name="Gan L."/>
        </authorList>
    </citation>
    <scope>NUCLEOTIDE SEQUENCE [LARGE SCALE GENOMIC DNA]</scope>
    <source>
        <strain evidence="3 4">TP2-8</strain>
    </source>
</reference>
<keyword evidence="1" id="KW-1133">Transmembrane helix</keyword>
<protein>
    <submittedName>
        <fullName evidence="3">DUF4179 domain-containing protein</fullName>
    </submittedName>
</protein>
<gene>
    <name evidence="3" type="ORF">GH885_09420</name>
</gene>
<feature type="transmembrane region" description="Helical" evidence="1">
    <location>
        <begin position="45"/>
        <end position="64"/>
    </location>
</feature>
<evidence type="ECO:0000313" key="3">
    <source>
        <dbReference type="EMBL" id="MRI66569.1"/>
    </source>
</evidence>
<comment type="caution">
    <text evidence="3">The sequence shown here is derived from an EMBL/GenBank/DDBJ whole genome shotgun (WGS) entry which is preliminary data.</text>
</comment>
<name>A0A6N7R216_9BACI</name>
<dbReference type="Pfam" id="PF13786">
    <property type="entry name" value="DUF4179"/>
    <property type="match status" value="1"/>
</dbReference>
<evidence type="ECO:0000256" key="1">
    <source>
        <dbReference type="SAM" id="Phobius"/>
    </source>
</evidence>
<accession>A0A6N7R216</accession>
<dbReference type="RefSeq" id="WP_153835259.1">
    <property type="nucleotide sequence ID" value="NZ_JBHUMW010000029.1"/>
</dbReference>
<dbReference type="InterPro" id="IPR025436">
    <property type="entry name" value="DUF4179"/>
</dbReference>
<dbReference type="EMBL" id="WJEE01000017">
    <property type="protein sequence ID" value="MRI66569.1"/>
    <property type="molecule type" value="Genomic_DNA"/>
</dbReference>
<dbReference type="Proteomes" id="UP000435187">
    <property type="component" value="Unassembled WGS sequence"/>
</dbReference>
<organism evidence="3 4">
    <name type="scientific">Gracilibacillus thailandensis</name>
    <dbReference type="NCBI Taxonomy" id="563735"/>
    <lineage>
        <taxon>Bacteria</taxon>
        <taxon>Bacillati</taxon>
        <taxon>Bacillota</taxon>
        <taxon>Bacilli</taxon>
        <taxon>Bacillales</taxon>
        <taxon>Bacillaceae</taxon>
        <taxon>Gracilibacillus</taxon>
    </lineage>
</organism>
<keyword evidence="1" id="KW-0812">Transmembrane</keyword>
<evidence type="ECO:0000313" key="4">
    <source>
        <dbReference type="Proteomes" id="UP000435187"/>
    </source>
</evidence>
<keyword evidence="4" id="KW-1185">Reference proteome</keyword>
<dbReference type="Gene3D" id="2.60.40.1630">
    <property type="entry name" value="bacillus anthracis domain"/>
    <property type="match status" value="1"/>
</dbReference>
<dbReference type="AlphaFoldDB" id="A0A6N7R216"/>
<keyword evidence="1" id="KW-0472">Membrane</keyword>
<proteinExistence type="predicted"/>
<feature type="domain" description="DUF4179" evidence="2">
    <location>
        <begin position="42"/>
        <end position="130"/>
    </location>
</feature>
<sequence length="314" mass="35387">MSSVKKEIQKEKQQLASLHAPKHLEDRLRAALEREDSKKYNRTNVIWKFAVAIIFFSILISYSYQGLAYYGKKIIGFDNVDVISDTLQDLNEMGNGQSINESITLESGVIFTVNGVMVDDNQFILYYTVTSESNNLDDPELDYTPIKLSGFLTNSHMDSGAANLSEDKSTVKGTYSFEPPNGFAKELTLHFQMSDKTLTFDYDPNKAMGASFKQRIGQRMDYDNGYVDFETITASPTTTVIRGSTTKEMIDQNLFDQLELVADGNKIEPMGSDYSSKWTGGYQFEIRYDALTTDVSHLEISSNVSEERIEIIAD</sequence>
<evidence type="ECO:0000259" key="2">
    <source>
        <dbReference type="Pfam" id="PF13786"/>
    </source>
</evidence>